<dbReference type="STRING" id="1420916.AU14_15290"/>
<name>W5YK43_9GAMM</name>
<protein>
    <submittedName>
        <fullName evidence="2">NnrS family protein</fullName>
    </submittedName>
</protein>
<feature type="transmembrane region" description="Helical" evidence="1">
    <location>
        <begin position="211"/>
        <end position="231"/>
    </location>
</feature>
<keyword evidence="1" id="KW-0472">Membrane</keyword>
<dbReference type="Proteomes" id="UP000061489">
    <property type="component" value="Chromosome"/>
</dbReference>
<feature type="transmembrane region" description="Helical" evidence="1">
    <location>
        <begin position="266"/>
        <end position="290"/>
    </location>
</feature>
<dbReference type="HOGENOM" id="CLU_041785_2_0_6"/>
<organism evidence="2 3">
    <name type="scientific">Marinobacter similis</name>
    <dbReference type="NCBI Taxonomy" id="1420916"/>
    <lineage>
        <taxon>Bacteria</taxon>
        <taxon>Pseudomonadati</taxon>
        <taxon>Pseudomonadota</taxon>
        <taxon>Gammaproteobacteria</taxon>
        <taxon>Pseudomonadales</taxon>
        <taxon>Marinobacteraceae</taxon>
        <taxon>Marinobacter</taxon>
    </lineage>
</organism>
<evidence type="ECO:0000313" key="2">
    <source>
        <dbReference type="EMBL" id="AHI29451.1"/>
    </source>
</evidence>
<reference evidence="2 3" key="1">
    <citation type="journal article" date="2014" name="Genome Announc.">
        <title>Draft Genome Sequences of Marinobacter similis A3d10T and Marinobacter salarius R9SW1T.</title>
        <authorList>
            <person name="Ivanova E.P."/>
            <person name="Ng H.J."/>
            <person name="Webb H.K."/>
            <person name="Feng G."/>
            <person name="Oshima K."/>
            <person name="Hattori M."/>
            <person name="Ohkuma M."/>
            <person name="Sergeev A.F."/>
            <person name="Mikhailov V.V."/>
            <person name="Crawford R.J."/>
            <person name="Sawabe T."/>
        </authorList>
    </citation>
    <scope>NUCLEOTIDE SEQUENCE [LARGE SCALE GENOMIC DNA]</scope>
    <source>
        <strain evidence="2 3">A3d10</strain>
    </source>
</reference>
<sequence length="391" mass="42713">MHSNADVLPDLSFAQLFDYPFRIFFFSLAIMAVVEVPLWVGVVTGAIDLPLALPGLFWHQHEMLFGLLSAAIAGFLLTAVCVWTNTERLHGAQLLGLWSVWLVGRLMLATGANLPDWLVTVVNLAFIPLVMFDAGRRIWTARQHRQWVILAVLALLWSMQLGFLLTNGRMFIVGGLVIAMALSGIIGGRITPAFSRSWLKQTGRNSSAVRIVPILDTLSLVSMLALLAFLFTRYETLSGLLSMLAAILMLVRIIGWKGWLVASNPLLWILHLSLLWIPVALALLSGHLLLDWPAGAWLHAAGLGVIGGLVLGVISRVALGHTGRALLLPVGMVLAFACVHLAAITRVSATFGLIDWTVGLRLAAALWVLAFALFLFRYAGILMRPRVDGLR</sequence>
<dbReference type="EMBL" id="CP007151">
    <property type="protein sequence ID" value="AHI29451.1"/>
    <property type="molecule type" value="Genomic_DNA"/>
</dbReference>
<evidence type="ECO:0000313" key="3">
    <source>
        <dbReference type="Proteomes" id="UP000061489"/>
    </source>
</evidence>
<dbReference type="InterPro" id="IPR010266">
    <property type="entry name" value="NnrS"/>
</dbReference>
<gene>
    <name evidence="2" type="ORF">AU14_15290</name>
</gene>
<dbReference type="AlphaFoldDB" id="W5YK43"/>
<accession>W5YK43</accession>
<keyword evidence="3" id="KW-1185">Reference proteome</keyword>
<feature type="transmembrane region" description="Helical" evidence="1">
    <location>
        <begin position="237"/>
        <end position="254"/>
    </location>
</feature>
<feature type="transmembrane region" description="Helical" evidence="1">
    <location>
        <begin position="296"/>
        <end position="314"/>
    </location>
</feature>
<evidence type="ECO:0000256" key="1">
    <source>
        <dbReference type="SAM" id="Phobius"/>
    </source>
</evidence>
<keyword evidence="1" id="KW-0812">Transmembrane</keyword>
<feature type="transmembrane region" description="Helical" evidence="1">
    <location>
        <begin position="171"/>
        <end position="190"/>
    </location>
</feature>
<keyword evidence="1" id="KW-1133">Transmembrane helix</keyword>
<feature type="transmembrane region" description="Helical" evidence="1">
    <location>
        <begin position="326"/>
        <end position="344"/>
    </location>
</feature>
<dbReference type="RefSeq" id="WP_052472071.1">
    <property type="nucleotide sequence ID" value="NZ_CP007151.1"/>
</dbReference>
<proteinExistence type="predicted"/>
<feature type="transmembrane region" description="Helical" evidence="1">
    <location>
        <begin position="94"/>
        <end position="111"/>
    </location>
</feature>
<dbReference type="Pfam" id="PF05940">
    <property type="entry name" value="NnrS"/>
    <property type="match status" value="1"/>
</dbReference>
<feature type="transmembrane region" description="Helical" evidence="1">
    <location>
        <begin position="21"/>
        <end position="43"/>
    </location>
</feature>
<feature type="transmembrane region" description="Helical" evidence="1">
    <location>
        <begin position="117"/>
        <end position="135"/>
    </location>
</feature>
<feature type="transmembrane region" description="Helical" evidence="1">
    <location>
        <begin position="63"/>
        <end position="82"/>
    </location>
</feature>
<dbReference type="KEGG" id="msx:AU14_15290"/>
<feature type="transmembrane region" description="Helical" evidence="1">
    <location>
        <begin position="356"/>
        <end position="376"/>
    </location>
</feature>
<dbReference type="OrthoDB" id="9770040at2"/>
<feature type="transmembrane region" description="Helical" evidence="1">
    <location>
        <begin position="147"/>
        <end position="165"/>
    </location>
</feature>